<sequence>MTLQEIRIPNFIEYKLRIDTLFSSYQMMKGKHRGESPNTSRSHTSYPEERKAQNLLDL</sequence>
<feature type="region of interest" description="Disordered" evidence="1">
    <location>
        <begin position="29"/>
        <end position="58"/>
    </location>
</feature>
<protein>
    <submittedName>
        <fullName evidence="2">Uncharacterized protein</fullName>
    </submittedName>
</protein>
<name>A0A0F9Q012_9ZZZZ</name>
<organism evidence="2">
    <name type="scientific">marine sediment metagenome</name>
    <dbReference type="NCBI Taxonomy" id="412755"/>
    <lineage>
        <taxon>unclassified sequences</taxon>
        <taxon>metagenomes</taxon>
        <taxon>ecological metagenomes</taxon>
    </lineage>
</organism>
<gene>
    <name evidence="2" type="ORF">LCGC14_1075140</name>
</gene>
<accession>A0A0F9Q012</accession>
<evidence type="ECO:0000256" key="1">
    <source>
        <dbReference type="SAM" id="MobiDB-lite"/>
    </source>
</evidence>
<proteinExistence type="predicted"/>
<dbReference type="AlphaFoldDB" id="A0A0F9Q012"/>
<reference evidence="2" key="1">
    <citation type="journal article" date="2015" name="Nature">
        <title>Complex archaea that bridge the gap between prokaryotes and eukaryotes.</title>
        <authorList>
            <person name="Spang A."/>
            <person name="Saw J.H."/>
            <person name="Jorgensen S.L."/>
            <person name="Zaremba-Niedzwiedzka K."/>
            <person name="Martijn J."/>
            <person name="Lind A.E."/>
            <person name="van Eijk R."/>
            <person name="Schleper C."/>
            <person name="Guy L."/>
            <person name="Ettema T.J."/>
        </authorList>
    </citation>
    <scope>NUCLEOTIDE SEQUENCE</scope>
</reference>
<feature type="compositionally biased region" description="Polar residues" evidence="1">
    <location>
        <begin position="36"/>
        <end position="45"/>
    </location>
</feature>
<evidence type="ECO:0000313" key="2">
    <source>
        <dbReference type="EMBL" id="KKN06651.1"/>
    </source>
</evidence>
<comment type="caution">
    <text evidence="2">The sequence shown here is derived from an EMBL/GenBank/DDBJ whole genome shotgun (WGS) entry which is preliminary data.</text>
</comment>
<dbReference type="EMBL" id="LAZR01004663">
    <property type="protein sequence ID" value="KKN06651.1"/>
    <property type="molecule type" value="Genomic_DNA"/>
</dbReference>